<evidence type="ECO:0000259" key="1">
    <source>
        <dbReference type="Pfam" id="PF13456"/>
    </source>
</evidence>
<dbReference type="Pfam" id="PF13456">
    <property type="entry name" value="RVT_3"/>
    <property type="match status" value="1"/>
</dbReference>
<organism evidence="3 4">
    <name type="scientific">Cannabis sativa</name>
    <name type="common">Hemp</name>
    <name type="synonym">Marijuana</name>
    <dbReference type="NCBI Taxonomy" id="3483"/>
    <lineage>
        <taxon>Eukaryota</taxon>
        <taxon>Viridiplantae</taxon>
        <taxon>Streptophyta</taxon>
        <taxon>Embryophyta</taxon>
        <taxon>Tracheophyta</taxon>
        <taxon>Spermatophyta</taxon>
        <taxon>Magnoliopsida</taxon>
        <taxon>eudicotyledons</taxon>
        <taxon>Gunneridae</taxon>
        <taxon>Pentapetalae</taxon>
        <taxon>rosids</taxon>
        <taxon>fabids</taxon>
        <taxon>Rosales</taxon>
        <taxon>Cannabaceae</taxon>
        <taxon>Cannabis</taxon>
    </lineage>
</organism>
<evidence type="ECO:0000313" key="4">
    <source>
        <dbReference type="Proteomes" id="UP000525078"/>
    </source>
</evidence>
<dbReference type="EMBL" id="JAATIP010000044">
    <property type="protein sequence ID" value="KAF4385486.1"/>
    <property type="molecule type" value="Genomic_DNA"/>
</dbReference>
<evidence type="ECO:0000313" key="3">
    <source>
        <dbReference type="EMBL" id="KAF4385486.1"/>
    </source>
</evidence>
<dbReference type="InterPro" id="IPR052929">
    <property type="entry name" value="RNase_H-like_EbsB-rel"/>
</dbReference>
<dbReference type="GO" id="GO:0003676">
    <property type="term" value="F:nucleic acid binding"/>
    <property type="evidence" value="ECO:0007669"/>
    <property type="project" value="InterPro"/>
</dbReference>
<feature type="domain" description="Reverse transcriptase zinc-binding" evidence="2">
    <location>
        <begin position="80"/>
        <end position="167"/>
    </location>
</feature>
<evidence type="ECO:0008006" key="5">
    <source>
        <dbReference type="Google" id="ProtNLM"/>
    </source>
</evidence>
<dbReference type="Proteomes" id="UP000525078">
    <property type="component" value="Unassembled WGS sequence"/>
</dbReference>
<sequence>MSINQPKMMSQLVHKGHLNPLIKSPASLEDLTDIDASGWNDQMVERVFVPATASLIKSSDRNLLPVMDVACWKSSKDGSFSLKAAYWDYNKSQFDEKNEACRRIWQSNIHERFKVFLWKLCQDALPFGSKLQSLFGKPLGDCSLCGCESGDDVGHFVFGCPVTTRLWFSSRWGLRPDALSFQNGRDLISWLSQPPFQSLLQPKDSARFFLYGAVLYHKLWLVRNDAFHNGVPVDLSSLKKNIDQSEVCRGVMEIRWGLPRPGRVRGYVDFASAREFGAGAVVFFDSSGGILACGAKKIMTLDVLQGELEALLFGVSLAKDLQLVGVDFFTDNSLLVKGLIDKSSPSWLSHFSFAKLYELLVSLDCSVS</sequence>
<reference evidence="3 4" key="1">
    <citation type="journal article" date="2020" name="bioRxiv">
        <title>Sequence and annotation of 42 cannabis genomes reveals extensive copy number variation in cannabinoid synthesis and pathogen resistance genes.</title>
        <authorList>
            <person name="Mckernan K.J."/>
            <person name="Helbert Y."/>
            <person name="Kane L.T."/>
            <person name="Ebling H."/>
            <person name="Zhang L."/>
            <person name="Liu B."/>
            <person name="Eaton Z."/>
            <person name="Mclaughlin S."/>
            <person name="Kingan S."/>
            <person name="Baybayan P."/>
            <person name="Concepcion G."/>
            <person name="Jordan M."/>
            <person name="Riva A."/>
            <person name="Barbazuk W."/>
            <person name="Harkins T."/>
        </authorList>
    </citation>
    <scope>NUCLEOTIDE SEQUENCE [LARGE SCALE GENOMIC DNA]</scope>
    <source>
        <strain evidence="4">cv. Jamaican Lion 4</strain>
        <tissue evidence="3">Leaf</tissue>
    </source>
</reference>
<gene>
    <name evidence="3" type="ORF">F8388_010042</name>
</gene>
<dbReference type="InterPro" id="IPR026960">
    <property type="entry name" value="RVT-Znf"/>
</dbReference>
<comment type="caution">
    <text evidence="3">The sequence shown here is derived from an EMBL/GenBank/DDBJ whole genome shotgun (WGS) entry which is preliminary data.</text>
</comment>
<dbReference type="AlphaFoldDB" id="A0A7J6GRB3"/>
<accession>A0A7J6GRB3</accession>
<protein>
    <recommendedName>
        <fullName evidence="5">Reverse transcriptase zinc-binding domain-containing protein</fullName>
    </recommendedName>
</protein>
<evidence type="ECO:0000259" key="2">
    <source>
        <dbReference type="Pfam" id="PF13966"/>
    </source>
</evidence>
<name>A0A7J6GRB3_CANSA</name>
<feature type="domain" description="RNase H type-1" evidence="1">
    <location>
        <begin position="274"/>
        <end position="343"/>
    </location>
</feature>
<dbReference type="InterPro" id="IPR002156">
    <property type="entry name" value="RNaseH_domain"/>
</dbReference>
<dbReference type="Pfam" id="PF13966">
    <property type="entry name" value="zf-RVT"/>
    <property type="match status" value="1"/>
</dbReference>
<proteinExistence type="predicted"/>
<dbReference type="PANTHER" id="PTHR47074:SF11">
    <property type="entry name" value="REVERSE TRANSCRIPTASE-LIKE PROTEIN"/>
    <property type="match status" value="1"/>
</dbReference>
<dbReference type="GO" id="GO:0004523">
    <property type="term" value="F:RNA-DNA hybrid ribonuclease activity"/>
    <property type="evidence" value="ECO:0007669"/>
    <property type="project" value="InterPro"/>
</dbReference>
<dbReference type="PANTHER" id="PTHR47074">
    <property type="entry name" value="BNAC02G40300D PROTEIN"/>
    <property type="match status" value="1"/>
</dbReference>